<dbReference type="CDD" id="cd05367">
    <property type="entry name" value="SPR-like_SDR_c"/>
    <property type="match status" value="1"/>
</dbReference>
<dbReference type="InterPro" id="IPR002347">
    <property type="entry name" value="SDR_fam"/>
</dbReference>
<keyword evidence="3" id="KW-0560">Oxidoreductase</keyword>
<accession>G8C1E3</accession>
<dbReference type="GeneID" id="11530500"/>
<dbReference type="FunFam" id="3.40.50.720:FF:000281">
    <property type="entry name" value="Uncharacterized oxidoreductase YIR035C"/>
    <property type="match status" value="1"/>
</dbReference>
<dbReference type="SUPFAM" id="SSF51735">
    <property type="entry name" value="NAD(P)-binding Rossmann-fold domains"/>
    <property type="match status" value="1"/>
</dbReference>
<evidence type="ECO:0000256" key="1">
    <source>
        <dbReference type="ARBA" id="ARBA00006484"/>
    </source>
</evidence>
<dbReference type="Gene3D" id="3.40.50.720">
    <property type="entry name" value="NAD(P)-binding Rossmann-like Domain"/>
    <property type="match status" value="1"/>
</dbReference>
<dbReference type="GO" id="GO:0016616">
    <property type="term" value="F:oxidoreductase activity, acting on the CH-OH group of donors, NAD or NADP as acceptor"/>
    <property type="evidence" value="ECO:0007669"/>
    <property type="project" value="EnsemblFungi"/>
</dbReference>
<dbReference type="PRINTS" id="PR00081">
    <property type="entry name" value="GDHRDH"/>
</dbReference>
<comment type="similarity">
    <text evidence="1 4">Belongs to the short-chain dehydrogenases/reductases (SDR) family.</text>
</comment>
<dbReference type="InterPro" id="IPR036291">
    <property type="entry name" value="NAD(P)-bd_dom_sf"/>
</dbReference>
<dbReference type="InterPro" id="IPR020904">
    <property type="entry name" value="Sc_DH/Rdtase_CS"/>
</dbReference>
<reference evidence="5 6" key="1">
    <citation type="journal article" date="2011" name="Proc. Natl. Acad. Sci. U.S.A.">
        <title>Evolutionary erosion of yeast sex chromosomes by mating-type switching accidents.</title>
        <authorList>
            <person name="Gordon J.L."/>
            <person name="Armisen D."/>
            <person name="Proux-Wera E."/>
            <person name="Oheigeartaigh S.S."/>
            <person name="Byrne K.P."/>
            <person name="Wolfe K.H."/>
        </authorList>
    </citation>
    <scope>NUCLEOTIDE SEQUENCE [LARGE SCALE GENOMIC DNA]</scope>
    <source>
        <strain evidence="6">ATCC 24235 / CBS 4417 / NBRC 1672 / NRRL Y-8282 / UCD 70-5</strain>
    </source>
</reference>
<evidence type="ECO:0000313" key="6">
    <source>
        <dbReference type="Proteomes" id="UP000005666"/>
    </source>
</evidence>
<dbReference type="PANTHER" id="PTHR43008:SF8">
    <property type="entry name" value="BENZIL REDUCTASE ((S)-BENZOIN FORMING) IRC24"/>
    <property type="match status" value="1"/>
</dbReference>
<dbReference type="Proteomes" id="UP000005666">
    <property type="component" value="Chromosome 14"/>
</dbReference>
<dbReference type="KEGG" id="tpf:TPHA_0N01900"/>
<evidence type="ECO:0000313" key="5">
    <source>
        <dbReference type="EMBL" id="CCE65971.1"/>
    </source>
</evidence>
<sequence>MVKVVIVTGASRGIGRSIVDQVLKASDDAVVCGVARSEAPLKEIKSQYGDRFDYTVGDITDAAVLNNLVKIAIDKYGKIDSVIANAGVLDPVQNINEIKVDEWKKLYNINFFSIVELVSITLPYLKKGSGEIVFVSSDASDTYFNSWGAYGSSKAALNHFAMTIAAEEPSVKAVSIAPGIVDTNMQVSIRENFGPQCMSAEATKMFTDLHKDGKLVHSDYPASVYAKLAVFGIPEAVNGKYLSYDDAILKDFQLK</sequence>
<gene>
    <name evidence="5" type="primary">TPHA0N01900</name>
    <name evidence="5" type="ordered locus">TPHA_0N01900</name>
</gene>
<dbReference type="EMBL" id="HE612869">
    <property type="protein sequence ID" value="CCE65971.1"/>
    <property type="molecule type" value="Genomic_DNA"/>
</dbReference>
<proteinExistence type="inferred from homology"/>
<dbReference type="PANTHER" id="PTHR43008">
    <property type="entry name" value="BENZIL REDUCTASE"/>
    <property type="match status" value="1"/>
</dbReference>
<keyword evidence="6" id="KW-1185">Reference proteome</keyword>
<dbReference type="PROSITE" id="PS00061">
    <property type="entry name" value="ADH_SHORT"/>
    <property type="match status" value="1"/>
</dbReference>
<evidence type="ECO:0000256" key="3">
    <source>
        <dbReference type="ARBA" id="ARBA00023002"/>
    </source>
</evidence>
<dbReference type="AlphaFoldDB" id="G8C1E3"/>
<dbReference type="OMA" id="SAYPRWG"/>
<dbReference type="STRING" id="1071381.G8C1E3"/>
<dbReference type="RefSeq" id="XP_003688405.1">
    <property type="nucleotide sequence ID" value="XM_003688357.1"/>
</dbReference>
<dbReference type="HOGENOM" id="CLU_010194_2_11_1"/>
<dbReference type="PRINTS" id="PR00080">
    <property type="entry name" value="SDRFAMILY"/>
</dbReference>
<dbReference type="GO" id="GO:0050664">
    <property type="term" value="F:oxidoreductase activity, acting on NAD(P)H, oxygen as acceptor"/>
    <property type="evidence" value="ECO:0007669"/>
    <property type="project" value="TreeGrafter"/>
</dbReference>
<evidence type="ECO:0000256" key="2">
    <source>
        <dbReference type="ARBA" id="ARBA00022857"/>
    </source>
</evidence>
<organism evidence="5 6">
    <name type="scientific">Tetrapisispora phaffii (strain ATCC 24235 / CBS 4417 / NBRC 1672 / NRRL Y-8282 / UCD 70-5)</name>
    <name type="common">Yeast</name>
    <name type="synonym">Fabospora phaffii</name>
    <dbReference type="NCBI Taxonomy" id="1071381"/>
    <lineage>
        <taxon>Eukaryota</taxon>
        <taxon>Fungi</taxon>
        <taxon>Dikarya</taxon>
        <taxon>Ascomycota</taxon>
        <taxon>Saccharomycotina</taxon>
        <taxon>Saccharomycetes</taxon>
        <taxon>Saccharomycetales</taxon>
        <taxon>Saccharomycetaceae</taxon>
        <taxon>Tetrapisispora</taxon>
    </lineage>
</organism>
<dbReference type="OrthoDB" id="153074at2759"/>
<dbReference type="Pfam" id="PF00106">
    <property type="entry name" value="adh_short"/>
    <property type="match status" value="1"/>
</dbReference>
<evidence type="ECO:0000256" key="4">
    <source>
        <dbReference type="RuleBase" id="RU000363"/>
    </source>
</evidence>
<keyword evidence="2" id="KW-0521">NADP</keyword>
<dbReference type="eggNOG" id="KOG1204">
    <property type="taxonomic scope" value="Eukaryota"/>
</dbReference>
<protein>
    <submittedName>
        <fullName evidence="5">Uncharacterized protein</fullName>
    </submittedName>
</protein>
<name>G8C1E3_TETPH</name>